<dbReference type="GO" id="GO:0003824">
    <property type="term" value="F:catalytic activity"/>
    <property type="evidence" value="ECO:0007669"/>
    <property type="project" value="UniProtKB-ARBA"/>
</dbReference>
<keyword evidence="4" id="KW-1185">Reference proteome</keyword>
<dbReference type="InterPro" id="IPR015797">
    <property type="entry name" value="NUDIX_hydrolase-like_dom_sf"/>
</dbReference>
<sequence>MHIATKSDWPDLKPMPASYEDMKIELHFNAAHMHNLRLGFIPSDQNEKWFLYFEDNILHIHRSWTGIKMYEVVFDDDGDGGVARRVRINLGPDYGGTRDDAWNTLLDVLSYYASDEAHQPHESSFVSALKEAAQPNYLGSPSVVMELITPYFWRILCKELPKYCSGLDALPDYEPASFSDVLSANERIASVLSGADESFHGLEAWRTEQGLGKAVIRTLALDPDWYADENLHCILSEGLAGLSTTIAKIIADWANDSSPHNLNALFEFVAVLREFTASVILGTHTLYFPDVTLSDFTWANRSRFMQRDEEAGNCLVPEENPEDFDEVPVDENQQSRFEELLRELEALDAELEEDDALEDEEEILQPGPPVHPRRDDNGNPVKLAHPSTPTALWTWQDPESIAIVIPDGPMPSELAAIPFASWDDAPTDRAGWQRVAEQHPVEEPDFNLPKGKKAAAGVVIVEDDGRVWAVAPSNAYGGYQATFPKGTYSPGTSLQAAAIREAYEEAGLRVQLTRFLVDVPRSTSYTRYYLARRISGHPGDMGWESQAVLLIPADRLPEILTHKNDAPIIKAVQEALS</sequence>
<reference evidence="3 4" key="1">
    <citation type="submission" date="2019-07" db="EMBL/GenBank/DDBJ databases">
        <title>Tepidimonas charontis SPSP-6 draft genome.</title>
        <authorList>
            <person name="Da Costa M.S."/>
            <person name="Froufe H.J.C."/>
            <person name="Egas C."/>
            <person name="Albuquerque L."/>
        </authorList>
    </citation>
    <scope>NUCLEOTIDE SEQUENCE [LARGE SCALE GENOMIC DNA]</scope>
    <source>
        <strain evidence="3 4">SPSP-6</strain>
    </source>
</reference>
<dbReference type="InterPro" id="IPR000086">
    <property type="entry name" value="NUDIX_hydrolase_dom"/>
</dbReference>
<dbReference type="SUPFAM" id="SSF55811">
    <property type="entry name" value="Nudix"/>
    <property type="match status" value="1"/>
</dbReference>
<dbReference type="Pfam" id="PF00293">
    <property type="entry name" value="NUDIX"/>
    <property type="match status" value="1"/>
</dbReference>
<evidence type="ECO:0000256" key="1">
    <source>
        <dbReference type="SAM" id="MobiDB-lite"/>
    </source>
</evidence>
<dbReference type="RefSeq" id="WP_236640163.1">
    <property type="nucleotide sequence ID" value="NZ_VJON01000007.1"/>
</dbReference>
<name>A0A554XI54_9BURK</name>
<organism evidence="3 4">
    <name type="scientific">Tepidimonas charontis</name>
    <dbReference type="NCBI Taxonomy" id="2267262"/>
    <lineage>
        <taxon>Bacteria</taxon>
        <taxon>Pseudomonadati</taxon>
        <taxon>Pseudomonadota</taxon>
        <taxon>Betaproteobacteria</taxon>
        <taxon>Burkholderiales</taxon>
        <taxon>Tepidimonas</taxon>
    </lineage>
</organism>
<dbReference type="Proteomes" id="UP000318294">
    <property type="component" value="Unassembled WGS sequence"/>
</dbReference>
<comment type="caution">
    <text evidence="3">The sequence shown here is derived from an EMBL/GenBank/DDBJ whole genome shotgun (WGS) entry which is preliminary data.</text>
</comment>
<dbReference type="PROSITE" id="PS51462">
    <property type="entry name" value="NUDIX"/>
    <property type="match status" value="1"/>
</dbReference>
<protein>
    <submittedName>
        <fullName evidence="3">NUDIX domain protein</fullName>
    </submittedName>
</protein>
<accession>A0A554XI54</accession>
<evidence type="ECO:0000259" key="2">
    <source>
        <dbReference type="PROSITE" id="PS51462"/>
    </source>
</evidence>
<dbReference type="AlphaFoldDB" id="A0A554XI54"/>
<gene>
    <name evidence="3" type="ORF">Tchar_00712</name>
</gene>
<dbReference type="Gene3D" id="3.90.79.10">
    <property type="entry name" value="Nucleoside Triphosphate Pyrophosphohydrolase"/>
    <property type="match status" value="1"/>
</dbReference>
<dbReference type="CDD" id="cd02883">
    <property type="entry name" value="NUDIX_Hydrolase"/>
    <property type="match status" value="1"/>
</dbReference>
<evidence type="ECO:0000313" key="4">
    <source>
        <dbReference type="Proteomes" id="UP000318294"/>
    </source>
</evidence>
<feature type="domain" description="Nudix hydrolase" evidence="2">
    <location>
        <begin position="451"/>
        <end position="574"/>
    </location>
</feature>
<dbReference type="EMBL" id="VJON01000007">
    <property type="protein sequence ID" value="TSE35516.1"/>
    <property type="molecule type" value="Genomic_DNA"/>
</dbReference>
<proteinExistence type="predicted"/>
<feature type="region of interest" description="Disordered" evidence="1">
    <location>
        <begin position="355"/>
        <end position="377"/>
    </location>
</feature>
<evidence type="ECO:0000313" key="3">
    <source>
        <dbReference type="EMBL" id="TSE35516.1"/>
    </source>
</evidence>